<dbReference type="Pfam" id="PF13560">
    <property type="entry name" value="HTH_31"/>
    <property type="match status" value="1"/>
</dbReference>
<dbReference type="RefSeq" id="WP_091067960.1">
    <property type="nucleotide sequence ID" value="NZ_FMDM01000012.1"/>
</dbReference>
<dbReference type="STRING" id="745366.GA0070213_112132"/>
<dbReference type="InterPro" id="IPR010982">
    <property type="entry name" value="Lambda_DNA-bd_dom_sf"/>
</dbReference>
<dbReference type="GO" id="GO:0003677">
    <property type="term" value="F:DNA binding"/>
    <property type="evidence" value="ECO:0007669"/>
    <property type="project" value="InterPro"/>
</dbReference>
<proteinExistence type="predicted"/>
<dbReference type="AlphaFoldDB" id="A0A1C5JNE6"/>
<keyword evidence="4" id="KW-1185">Reference proteome</keyword>
<dbReference type="CDD" id="cd00093">
    <property type="entry name" value="HTH_XRE"/>
    <property type="match status" value="1"/>
</dbReference>
<dbReference type="InterPro" id="IPR011990">
    <property type="entry name" value="TPR-like_helical_dom_sf"/>
</dbReference>
<dbReference type="EMBL" id="FMDM01000012">
    <property type="protein sequence ID" value="SCG72090.1"/>
    <property type="molecule type" value="Genomic_DNA"/>
</dbReference>
<feature type="domain" description="HTH cro/C1-type" evidence="2">
    <location>
        <begin position="11"/>
        <end position="66"/>
    </location>
</feature>
<gene>
    <name evidence="3" type="ORF">GA0070213_112132</name>
</gene>
<dbReference type="InterPro" id="IPR003593">
    <property type="entry name" value="AAA+_ATPase"/>
</dbReference>
<feature type="compositionally biased region" description="Low complexity" evidence="1">
    <location>
        <begin position="82"/>
        <end position="92"/>
    </location>
</feature>
<feature type="region of interest" description="Disordered" evidence="1">
    <location>
        <begin position="76"/>
        <end position="99"/>
    </location>
</feature>
<dbReference type="OrthoDB" id="7628974at2"/>
<dbReference type="PANTHER" id="PTHR47691:SF3">
    <property type="entry name" value="HTH-TYPE TRANSCRIPTIONAL REGULATOR RV0890C-RELATED"/>
    <property type="match status" value="1"/>
</dbReference>
<dbReference type="Gene3D" id="1.25.40.10">
    <property type="entry name" value="Tetratricopeptide repeat domain"/>
    <property type="match status" value="2"/>
</dbReference>
<name>A0A1C5JNE6_9ACTN</name>
<dbReference type="Pfam" id="PF13424">
    <property type="entry name" value="TPR_12"/>
    <property type="match status" value="1"/>
</dbReference>
<evidence type="ECO:0000313" key="4">
    <source>
        <dbReference type="Proteomes" id="UP000199360"/>
    </source>
</evidence>
<dbReference type="InterPro" id="IPR027417">
    <property type="entry name" value="P-loop_NTPase"/>
</dbReference>
<dbReference type="SMART" id="SM00028">
    <property type="entry name" value="TPR"/>
    <property type="match status" value="3"/>
</dbReference>
<dbReference type="PRINTS" id="PR00364">
    <property type="entry name" value="DISEASERSIST"/>
</dbReference>
<dbReference type="PROSITE" id="PS50943">
    <property type="entry name" value="HTH_CROC1"/>
    <property type="match status" value="1"/>
</dbReference>
<dbReference type="InterPro" id="IPR001387">
    <property type="entry name" value="Cro/C1-type_HTH"/>
</dbReference>
<dbReference type="Gene3D" id="3.40.50.300">
    <property type="entry name" value="P-loop containing nucleotide triphosphate hydrolases"/>
    <property type="match status" value="1"/>
</dbReference>
<dbReference type="InterPro" id="IPR019734">
    <property type="entry name" value="TPR_rpt"/>
</dbReference>
<dbReference type="SMART" id="SM00382">
    <property type="entry name" value="AAA"/>
    <property type="match status" value="1"/>
</dbReference>
<accession>A0A1C5JNE6</accession>
<dbReference type="SUPFAM" id="SSF47413">
    <property type="entry name" value="lambda repressor-like DNA-binding domains"/>
    <property type="match status" value="1"/>
</dbReference>
<evidence type="ECO:0000259" key="2">
    <source>
        <dbReference type="PROSITE" id="PS50943"/>
    </source>
</evidence>
<organism evidence="3 4">
    <name type="scientific">Micromonospora humi</name>
    <dbReference type="NCBI Taxonomy" id="745366"/>
    <lineage>
        <taxon>Bacteria</taxon>
        <taxon>Bacillati</taxon>
        <taxon>Actinomycetota</taxon>
        <taxon>Actinomycetes</taxon>
        <taxon>Micromonosporales</taxon>
        <taxon>Micromonosporaceae</taxon>
        <taxon>Micromonospora</taxon>
    </lineage>
</organism>
<dbReference type="PANTHER" id="PTHR47691">
    <property type="entry name" value="REGULATOR-RELATED"/>
    <property type="match status" value="1"/>
</dbReference>
<dbReference type="SUPFAM" id="SSF48452">
    <property type="entry name" value="TPR-like"/>
    <property type="match status" value="1"/>
</dbReference>
<dbReference type="Gene3D" id="1.10.260.40">
    <property type="entry name" value="lambda repressor-like DNA-binding domains"/>
    <property type="match status" value="1"/>
</dbReference>
<dbReference type="Proteomes" id="UP000199360">
    <property type="component" value="Unassembled WGS sequence"/>
</dbReference>
<sequence length="753" mass="81964">MADQESLGELLRRHRIGVGLTLEQLAEASGVSGRTISDVERGISRAPRARTVAALADGLRLDPAERSELLAAARAGRRRAAAPEPAAAPGSAMPRGLPDFTGRRRELDAIVGWAGGARVGEPAPVVLVTGSPGLGKTSLAVRAAGELAGSLPDGQFFVDLRGLDARPLPTATVLDRLIRALEPSTGAVPRQVEEASAVWRSMIRGRRIVVLLDNAAHESQVRPVLPSEGPAVVLVTSRRGLTGLEGVHRIMLEPLPDEAAVDLLAGIATDRVEAAGLRRLARLCANVPLALRIAGNRLSTRPGWTVDDLADRLDRQERRLDVLTEGDLEVRAAFALSHQQLSEAARRLFRRLALVPGPSTSVELAAVLADETPPDAEDRLDELLDLTLVQQRSDGRFTSHDLLKLYAGEELVAAEDAAGRADAERRMRDWLLDTTIVAGRWYEPAFGAPAPGATRWVELDTAEAARRWLQAEAENWVPALRQTAEAGEHRRVVDVAESLHWFSDLWANSGYWQEVYTLSAEAADALADDRLRAVHRGYLAWVYNEPLNEPEEGYRQAVLAYEHARRAGDLGQQGWARMYAAWAQWQLGGHEEQLALSQEAVALFRAAGDREGLPQALMERGKALARLGRSAEAIATYTEMIGVVSSPETAPAPTLARLAMVAAYGGIGRIHLEAGRWEQSIEFSDQALRFARETGHREQAAVMLTRRAEARVHLGDLLAAVADLREALDLQRDAGDERGQRATRERLEQLLGR</sequence>
<dbReference type="SMART" id="SM00530">
    <property type="entry name" value="HTH_XRE"/>
    <property type="match status" value="1"/>
</dbReference>
<reference evidence="4" key="1">
    <citation type="submission" date="2016-06" db="EMBL/GenBank/DDBJ databases">
        <authorList>
            <person name="Varghese N."/>
            <person name="Submissions Spin"/>
        </authorList>
    </citation>
    <scope>NUCLEOTIDE SEQUENCE [LARGE SCALE GENOMIC DNA]</scope>
    <source>
        <strain evidence="4">DSM 45647</strain>
    </source>
</reference>
<evidence type="ECO:0000313" key="3">
    <source>
        <dbReference type="EMBL" id="SCG72090.1"/>
    </source>
</evidence>
<dbReference type="SUPFAM" id="SSF52540">
    <property type="entry name" value="P-loop containing nucleoside triphosphate hydrolases"/>
    <property type="match status" value="1"/>
</dbReference>
<protein>
    <submittedName>
        <fullName evidence="3">NB-ARC domain-containing protein</fullName>
    </submittedName>
</protein>
<evidence type="ECO:0000256" key="1">
    <source>
        <dbReference type="SAM" id="MobiDB-lite"/>
    </source>
</evidence>